<dbReference type="RefSeq" id="WP_016124079.1">
    <property type="nucleotide sequence ID" value="NZ_KB976852.1"/>
</dbReference>
<protein>
    <submittedName>
        <fullName evidence="1">Uncharacterized protein</fullName>
    </submittedName>
</protein>
<dbReference type="Proteomes" id="UP000014028">
    <property type="component" value="Unassembled WGS sequence"/>
</dbReference>
<gene>
    <name evidence="1" type="ORF">IKC_06153</name>
</gene>
<dbReference type="AlphaFoldDB" id="A0A9W5VPD9"/>
<reference evidence="1 2" key="1">
    <citation type="submission" date="2012-12" db="EMBL/GenBank/DDBJ databases">
        <title>The Genome Sequence of Bacillus cereus VD184.</title>
        <authorList>
            <consortium name="The Broad Institute Genome Sequencing Platform"/>
            <consortium name="The Broad Institute Genome Sequencing Center for Infectious Disease"/>
            <person name="Feldgarden M."/>
            <person name="Van der Auwera G.A."/>
            <person name="Mahillon J."/>
            <person name="Duprez V."/>
            <person name="Timmery S."/>
            <person name="Mattelet C."/>
            <person name="Dierick K."/>
            <person name="Sun M."/>
            <person name="Yu Z."/>
            <person name="Zhu L."/>
            <person name="Hu X."/>
            <person name="Shank E.B."/>
            <person name="Swiecicka I."/>
            <person name="Hansen B.M."/>
            <person name="Andrup L."/>
            <person name="Walker B."/>
            <person name="Young S.K."/>
            <person name="Zeng Q."/>
            <person name="Gargeya S."/>
            <person name="Fitzgerald M."/>
            <person name="Haas B."/>
            <person name="Abouelleil A."/>
            <person name="Alvarado L."/>
            <person name="Arachchi H.M."/>
            <person name="Berlin A.M."/>
            <person name="Chapman S.B."/>
            <person name="Dewar J."/>
            <person name="Goldberg J."/>
            <person name="Griggs A."/>
            <person name="Gujja S."/>
            <person name="Hansen M."/>
            <person name="Howarth C."/>
            <person name="Imamovic A."/>
            <person name="Larimer J."/>
            <person name="McCowan C."/>
            <person name="Murphy C."/>
            <person name="Neiman D."/>
            <person name="Pearson M."/>
            <person name="Priest M."/>
            <person name="Roberts A."/>
            <person name="Saif S."/>
            <person name="Shea T."/>
            <person name="Sisk P."/>
            <person name="Sykes S."/>
            <person name="Wortman J."/>
            <person name="Nusbaum C."/>
            <person name="Birren B."/>
        </authorList>
    </citation>
    <scope>NUCLEOTIDE SEQUENCE [LARGE SCALE GENOMIC DNA]</scope>
    <source>
        <strain evidence="1 2">VD184</strain>
    </source>
</reference>
<dbReference type="EMBL" id="AHFK01000113">
    <property type="protein sequence ID" value="EOQ00955.1"/>
    <property type="molecule type" value="Genomic_DNA"/>
</dbReference>
<organism evidence="1 2">
    <name type="scientific">Bacillus cereus VD184</name>
    <dbReference type="NCBI Taxonomy" id="1053242"/>
    <lineage>
        <taxon>Bacteria</taxon>
        <taxon>Bacillati</taxon>
        <taxon>Bacillota</taxon>
        <taxon>Bacilli</taxon>
        <taxon>Bacillales</taxon>
        <taxon>Bacillaceae</taxon>
        <taxon>Bacillus</taxon>
        <taxon>Bacillus cereus group</taxon>
    </lineage>
</organism>
<evidence type="ECO:0000313" key="2">
    <source>
        <dbReference type="Proteomes" id="UP000014028"/>
    </source>
</evidence>
<name>A0A9W5VPD9_BACCE</name>
<sequence length="150" mass="15619">MAQNFLEYHINRDSRKTFKVAAAETLYAGDPVAIKSDMTVGRATADDEAVIGIVYGGTVGNSALYGAPVFDYTNNGFAGSRKESVTVILGSGHLVYLKVTSPVIGKPVVATGTAAGTVQYKVPADNAKPLSHLGKIVAVDSKGFALVQTV</sequence>
<accession>A0A9W5VPD9</accession>
<proteinExistence type="predicted"/>
<evidence type="ECO:0000313" key="1">
    <source>
        <dbReference type="EMBL" id="EOQ00955.1"/>
    </source>
</evidence>
<comment type="caution">
    <text evidence="1">The sequence shown here is derived from an EMBL/GenBank/DDBJ whole genome shotgun (WGS) entry which is preliminary data.</text>
</comment>